<proteinExistence type="predicted"/>
<dbReference type="OrthoDB" id="2437317at2759"/>
<dbReference type="EMBL" id="CAJVPY010027128">
    <property type="protein sequence ID" value="CAG8790728.1"/>
    <property type="molecule type" value="Genomic_DNA"/>
</dbReference>
<sequence>THNIDEFREITFKGFTGSPNSLIVPFEKNCILLFTGRYVYEDLEYVTLVQTVLLSYSEGDYVFTPEDLPNSSPLLIYSAPVVPNSYIPDNRGGRESFTETPSSDHSPQSSTSQSISQKPSKNPHATCVDNDDDSSI</sequence>
<gene>
    <name evidence="2" type="ORF">DERYTH_LOCUS21370</name>
</gene>
<feature type="non-terminal residue" evidence="2">
    <location>
        <position position="136"/>
    </location>
</feature>
<feature type="region of interest" description="Disordered" evidence="1">
    <location>
        <begin position="86"/>
        <end position="136"/>
    </location>
</feature>
<keyword evidence="3" id="KW-1185">Reference proteome</keyword>
<dbReference type="AlphaFoldDB" id="A0A9N9JRP3"/>
<feature type="compositionally biased region" description="Low complexity" evidence="1">
    <location>
        <begin position="101"/>
        <end position="120"/>
    </location>
</feature>
<feature type="non-terminal residue" evidence="2">
    <location>
        <position position="1"/>
    </location>
</feature>
<evidence type="ECO:0000313" key="3">
    <source>
        <dbReference type="Proteomes" id="UP000789405"/>
    </source>
</evidence>
<protein>
    <submittedName>
        <fullName evidence="2">28275_t:CDS:1</fullName>
    </submittedName>
</protein>
<reference evidence="2" key="1">
    <citation type="submission" date="2021-06" db="EMBL/GenBank/DDBJ databases">
        <authorList>
            <person name="Kallberg Y."/>
            <person name="Tangrot J."/>
            <person name="Rosling A."/>
        </authorList>
    </citation>
    <scope>NUCLEOTIDE SEQUENCE</scope>
    <source>
        <strain evidence="2">MA453B</strain>
    </source>
</reference>
<comment type="caution">
    <text evidence="2">The sequence shown here is derived from an EMBL/GenBank/DDBJ whole genome shotgun (WGS) entry which is preliminary data.</text>
</comment>
<organism evidence="2 3">
    <name type="scientific">Dentiscutata erythropus</name>
    <dbReference type="NCBI Taxonomy" id="1348616"/>
    <lineage>
        <taxon>Eukaryota</taxon>
        <taxon>Fungi</taxon>
        <taxon>Fungi incertae sedis</taxon>
        <taxon>Mucoromycota</taxon>
        <taxon>Glomeromycotina</taxon>
        <taxon>Glomeromycetes</taxon>
        <taxon>Diversisporales</taxon>
        <taxon>Gigasporaceae</taxon>
        <taxon>Dentiscutata</taxon>
    </lineage>
</organism>
<accession>A0A9N9JRP3</accession>
<evidence type="ECO:0000256" key="1">
    <source>
        <dbReference type="SAM" id="MobiDB-lite"/>
    </source>
</evidence>
<dbReference type="Proteomes" id="UP000789405">
    <property type="component" value="Unassembled WGS sequence"/>
</dbReference>
<evidence type="ECO:0000313" key="2">
    <source>
        <dbReference type="EMBL" id="CAG8790728.1"/>
    </source>
</evidence>
<name>A0A9N9JRP3_9GLOM</name>